<organism evidence="6 7">
    <name type="scientific">Neoaquamicrobium microcysteis</name>
    <dbReference type="NCBI Taxonomy" id="2682781"/>
    <lineage>
        <taxon>Bacteria</taxon>
        <taxon>Pseudomonadati</taxon>
        <taxon>Pseudomonadota</taxon>
        <taxon>Alphaproteobacteria</taxon>
        <taxon>Hyphomicrobiales</taxon>
        <taxon>Phyllobacteriaceae</taxon>
        <taxon>Neoaquamicrobium</taxon>
    </lineage>
</organism>
<evidence type="ECO:0000259" key="5">
    <source>
        <dbReference type="Pfam" id="PF01103"/>
    </source>
</evidence>
<reference evidence="6 7" key="2">
    <citation type="submission" date="2019-09" db="EMBL/GenBank/DDBJ databases">
        <title>Mesorhizobium sp. MaA-C15 isolated from Microcystis aeruginosa.</title>
        <authorList>
            <person name="Jeong S.E."/>
            <person name="Jin H.M."/>
            <person name="Jeon C.O."/>
        </authorList>
    </citation>
    <scope>NUCLEOTIDE SEQUENCE [LARGE SCALE GENOMIC DNA]</scope>
    <source>
        <strain evidence="6 7">MaA-C15</strain>
    </source>
</reference>
<feature type="region of interest" description="Disordered" evidence="4">
    <location>
        <begin position="116"/>
        <end position="137"/>
    </location>
</feature>
<evidence type="ECO:0000313" key="7">
    <source>
        <dbReference type="Proteomes" id="UP000323258"/>
    </source>
</evidence>
<proteinExistence type="predicted"/>
<sequence>MVIGDPQNYEVEIVVGETDSDIEGKLRAASTLWSDRNEPASGAAGLISKARGDYRRLLATLYSEGRYGGTISILIDGREAADLAPDATLAEPANVVVTVQPGPLFNFREAAIVNEAPAPQSRRDAVDDPRDEGFAPGEVARSGTIIRAERLAVEAWRQQGHAKAEIAERRVEAAHDFDVVDARITVDPGRKAYYGPVTVQGTERIDPEWLAWMTGLRQGEEYDPDDLTRAGTRIARLDVFRAARFQEAEMIDANGLLPITYIVQERLPRRFGVGGTYSTIDGLGVETFWVHRNLFGRAERLRFDAKVAGIGQTFKPDEFTYRVGATFTKPGVWTPDTDFTASLFGDREVLDAYTRTAITGTAGFTHIFNEELSGKAFLTGGVARFDDDEFGRRDFATLGVTGTLTYDSRDNPTDATEGYFLEATAYPFYEFEYGNPAFKATAEARAYYGFGADNRFVLAGRVKLGTLTGPSIAQLPPDMLFFAGGGGSVRGYGYRNIGVPTASGNIIGGRSLAEASAEARVRVTNSIGLVGFVDAGYVGEDTIPSFDEDVRIGAGVGLRYLTGLGPIRLDVAVPLDRREGDPSVGVYVGIGQAF</sequence>
<keyword evidence="2" id="KW-1134">Transmembrane beta strand</keyword>
<accession>A0A5D4GXG0</accession>
<dbReference type="PANTHER" id="PTHR12815">
    <property type="entry name" value="SORTING AND ASSEMBLY MACHINERY SAMM50 PROTEIN FAMILY MEMBER"/>
    <property type="match status" value="1"/>
</dbReference>
<dbReference type="Gene3D" id="2.40.160.50">
    <property type="entry name" value="membrane protein fhac: a member of the omp85/tpsb transporter family"/>
    <property type="match status" value="1"/>
</dbReference>
<comment type="subcellular location">
    <subcellularLocation>
        <location evidence="1">Membrane</location>
    </subcellularLocation>
</comment>
<keyword evidence="3" id="KW-0472">Membrane</keyword>
<dbReference type="Pfam" id="PF01103">
    <property type="entry name" value="Omp85"/>
    <property type="match status" value="1"/>
</dbReference>
<dbReference type="OrthoDB" id="9769707at2"/>
<dbReference type="Gene3D" id="3.10.20.310">
    <property type="entry name" value="membrane protein fhac"/>
    <property type="match status" value="1"/>
</dbReference>
<evidence type="ECO:0000256" key="3">
    <source>
        <dbReference type="ARBA" id="ARBA00023136"/>
    </source>
</evidence>
<reference evidence="6 7" key="1">
    <citation type="submission" date="2019-08" db="EMBL/GenBank/DDBJ databases">
        <authorList>
            <person name="Seo Y.L."/>
        </authorList>
    </citation>
    <scope>NUCLEOTIDE SEQUENCE [LARGE SCALE GENOMIC DNA]</scope>
    <source>
        <strain evidence="6 7">MaA-C15</strain>
    </source>
</reference>
<dbReference type="InterPro" id="IPR039910">
    <property type="entry name" value="D15-like"/>
</dbReference>
<protein>
    <submittedName>
        <fullName evidence="6">Outer membrane protein assembly factor</fullName>
    </submittedName>
</protein>
<keyword evidence="7" id="KW-1185">Reference proteome</keyword>
<evidence type="ECO:0000256" key="1">
    <source>
        <dbReference type="ARBA" id="ARBA00004370"/>
    </source>
</evidence>
<comment type="caution">
    <text evidence="6">The sequence shown here is derived from an EMBL/GenBank/DDBJ whole genome shotgun (WGS) entry which is preliminary data.</text>
</comment>
<dbReference type="GO" id="GO:0019867">
    <property type="term" value="C:outer membrane"/>
    <property type="evidence" value="ECO:0007669"/>
    <property type="project" value="InterPro"/>
</dbReference>
<dbReference type="EMBL" id="VSZS01000061">
    <property type="protein sequence ID" value="TYR32947.1"/>
    <property type="molecule type" value="Genomic_DNA"/>
</dbReference>
<gene>
    <name evidence="6" type="ORF">FY036_10480</name>
</gene>
<name>A0A5D4GXG0_9HYPH</name>
<dbReference type="AlphaFoldDB" id="A0A5D4GXG0"/>
<dbReference type="InterPro" id="IPR000184">
    <property type="entry name" value="Bac_surfAg_D15"/>
</dbReference>
<dbReference type="Proteomes" id="UP000323258">
    <property type="component" value="Unassembled WGS sequence"/>
</dbReference>
<feature type="compositionally biased region" description="Basic and acidic residues" evidence="4">
    <location>
        <begin position="121"/>
        <end position="133"/>
    </location>
</feature>
<evidence type="ECO:0000256" key="4">
    <source>
        <dbReference type="SAM" id="MobiDB-lite"/>
    </source>
</evidence>
<keyword evidence="2" id="KW-0812">Transmembrane</keyword>
<dbReference type="PANTHER" id="PTHR12815:SF42">
    <property type="entry name" value="BACTERIAL SURFACE ANTIGEN (D15) DOMAIN-CONTAINING PROTEIN"/>
    <property type="match status" value="1"/>
</dbReference>
<feature type="domain" description="Bacterial surface antigen (D15)" evidence="5">
    <location>
        <begin position="293"/>
        <end position="594"/>
    </location>
</feature>
<evidence type="ECO:0000256" key="2">
    <source>
        <dbReference type="ARBA" id="ARBA00022452"/>
    </source>
</evidence>
<evidence type="ECO:0000313" key="6">
    <source>
        <dbReference type="EMBL" id="TYR32947.1"/>
    </source>
</evidence>